<comment type="caution">
    <text evidence="1">The sequence shown here is derived from an EMBL/GenBank/DDBJ whole genome shotgun (WGS) entry which is preliminary data.</text>
</comment>
<dbReference type="EMBL" id="NKXS01004566">
    <property type="protein sequence ID" value="PIN05950.1"/>
    <property type="molecule type" value="Genomic_DNA"/>
</dbReference>
<dbReference type="AlphaFoldDB" id="A0A2G9GLQ4"/>
<reference evidence="2" key="1">
    <citation type="journal article" date="2018" name="Gigascience">
        <title>Genome assembly of the Pink Ipe (Handroanthus impetiginosus, Bignoniaceae), a highly valued, ecologically keystone Neotropical timber forest tree.</title>
        <authorList>
            <person name="Silva-Junior O.B."/>
            <person name="Grattapaglia D."/>
            <person name="Novaes E."/>
            <person name="Collevatti R.G."/>
        </authorList>
    </citation>
    <scope>NUCLEOTIDE SEQUENCE [LARGE SCALE GENOMIC DNA]</scope>
    <source>
        <strain evidence="2">cv. UFG-1</strain>
    </source>
</reference>
<sequence>MFVSKVLIRKNCTVIDSVFLCVYGPLCHESMCLPALYEIKCANGAKSKYSWGSNVLRLVYFKKLKGG</sequence>
<proteinExistence type="predicted"/>
<gene>
    <name evidence="1" type="ORF">CDL12_21497</name>
</gene>
<evidence type="ECO:0000313" key="2">
    <source>
        <dbReference type="Proteomes" id="UP000231279"/>
    </source>
</evidence>
<evidence type="ECO:0000313" key="1">
    <source>
        <dbReference type="EMBL" id="PIN05950.1"/>
    </source>
</evidence>
<accession>A0A2G9GLQ4</accession>
<organism evidence="1 2">
    <name type="scientific">Handroanthus impetiginosus</name>
    <dbReference type="NCBI Taxonomy" id="429701"/>
    <lineage>
        <taxon>Eukaryota</taxon>
        <taxon>Viridiplantae</taxon>
        <taxon>Streptophyta</taxon>
        <taxon>Embryophyta</taxon>
        <taxon>Tracheophyta</taxon>
        <taxon>Spermatophyta</taxon>
        <taxon>Magnoliopsida</taxon>
        <taxon>eudicotyledons</taxon>
        <taxon>Gunneridae</taxon>
        <taxon>Pentapetalae</taxon>
        <taxon>asterids</taxon>
        <taxon>lamiids</taxon>
        <taxon>Lamiales</taxon>
        <taxon>Bignoniaceae</taxon>
        <taxon>Crescentiina</taxon>
        <taxon>Tabebuia alliance</taxon>
        <taxon>Handroanthus</taxon>
    </lineage>
</organism>
<keyword evidence="2" id="KW-1185">Reference proteome</keyword>
<protein>
    <submittedName>
        <fullName evidence="1">Uncharacterized protein</fullName>
    </submittedName>
</protein>
<name>A0A2G9GLQ4_9LAMI</name>
<dbReference type="Proteomes" id="UP000231279">
    <property type="component" value="Unassembled WGS sequence"/>
</dbReference>